<keyword evidence="2" id="KW-1185">Reference proteome</keyword>
<evidence type="ECO:0000313" key="1">
    <source>
        <dbReference type="EMBL" id="KAJ1090719.1"/>
    </source>
</evidence>
<dbReference type="EMBL" id="JANPWB010000015">
    <property type="protein sequence ID" value="KAJ1090719.1"/>
    <property type="molecule type" value="Genomic_DNA"/>
</dbReference>
<accession>A0AAV7LJN0</accession>
<proteinExistence type="predicted"/>
<sequence length="77" mass="8434">MRPSSQVALSVPASLIRSPPVRVNYACLAQELIALSIASVMRCLHSHLSPRKITVRSDRKEIDGLNSSSKNPPEHLC</sequence>
<comment type="caution">
    <text evidence="1">The sequence shown here is derived from an EMBL/GenBank/DDBJ whole genome shotgun (WGS) entry which is preliminary data.</text>
</comment>
<organism evidence="1 2">
    <name type="scientific">Pleurodeles waltl</name>
    <name type="common">Iberian ribbed newt</name>
    <dbReference type="NCBI Taxonomy" id="8319"/>
    <lineage>
        <taxon>Eukaryota</taxon>
        <taxon>Metazoa</taxon>
        <taxon>Chordata</taxon>
        <taxon>Craniata</taxon>
        <taxon>Vertebrata</taxon>
        <taxon>Euteleostomi</taxon>
        <taxon>Amphibia</taxon>
        <taxon>Batrachia</taxon>
        <taxon>Caudata</taxon>
        <taxon>Salamandroidea</taxon>
        <taxon>Salamandridae</taxon>
        <taxon>Pleurodelinae</taxon>
        <taxon>Pleurodeles</taxon>
    </lineage>
</organism>
<gene>
    <name evidence="1" type="ORF">NDU88_003848</name>
</gene>
<evidence type="ECO:0000313" key="2">
    <source>
        <dbReference type="Proteomes" id="UP001066276"/>
    </source>
</evidence>
<reference evidence="1" key="1">
    <citation type="journal article" date="2022" name="bioRxiv">
        <title>Sequencing and chromosome-scale assembly of the giantPleurodeles waltlgenome.</title>
        <authorList>
            <person name="Brown T."/>
            <person name="Elewa A."/>
            <person name="Iarovenko S."/>
            <person name="Subramanian E."/>
            <person name="Araus A.J."/>
            <person name="Petzold A."/>
            <person name="Susuki M."/>
            <person name="Suzuki K.-i.T."/>
            <person name="Hayashi T."/>
            <person name="Toyoda A."/>
            <person name="Oliveira C."/>
            <person name="Osipova E."/>
            <person name="Leigh N.D."/>
            <person name="Simon A."/>
            <person name="Yun M.H."/>
        </authorList>
    </citation>
    <scope>NUCLEOTIDE SEQUENCE</scope>
    <source>
        <strain evidence="1">20211129_DDA</strain>
        <tissue evidence="1">Liver</tissue>
    </source>
</reference>
<protein>
    <submittedName>
        <fullName evidence="1">Uncharacterized protein</fullName>
    </submittedName>
</protein>
<name>A0AAV7LJN0_PLEWA</name>
<dbReference type="Proteomes" id="UP001066276">
    <property type="component" value="Chromosome 11"/>
</dbReference>
<dbReference type="AlphaFoldDB" id="A0AAV7LJN0"/>